<evidence type="ECO:0000313" key="6">
    <source>
        <dbReference type="Proteomes" id="UP000218887"/>
    </source>
</evidence>
<name>A0A2A2I9C0_9BACI</name>
<evidence type="ECO:0000313" key="5">
    <source>
        <dbReference type="EMBL" id="PAV28319.1"/>
    </source>
</evidence>
<feature type="domain" description="HTH araC/xylS-type" evidence="4">
    <location>
        <begin position="200"/>
        <end position="298"/>
    </location>
</feature>
<keyword evidence="2" id="KW-0238">DNA-binding</keyword>
<dbReference type="InterPro" id="IPR014710">
    <property type="entry name" value="RmlC-like_jellyroll"/>
</dbReference>
<dbReference type="Proteomes" id="UP000218887">
    <property type="component" value="Unassembled WGS sequence"/>
</dbReference>
<dbReference type="PROSITE" id="PS01124">
    <property type="entry name" value="HTH_ARAC_FAMILY_2"/>
    <property type="match status" value="1"/>
</dbReference>
<keyword evidence="1" id="KW-0805">Transcription regulation</keyword>
<dbReference type="GO" id="GO:0003700">
    <property type="term" value="F:DNA-binding transcription factor activity"/>
    <property type="evidence" value="ECO:0007669"/>
    <property type="project" value="InterPro"/>
</dbReference>
<accession>A0A2A2I9C0</accession>
<dbReference type="GO" id="GO:0043565">
    <property type="term" value="F:sequence-specific DNA binding"/>
    <property type="evidence" value="ECO:0007669"/>
    <property type="project" value="InterPro"/>
</dbReference>
<evidence type="ECO:0000256" key="3">
    <source>
        <dbReference type="ARBA" id="ARBA00023163"/>
    </source>
</evidence>
<keyword evidence="3" id="KW-0804">Transcription</keyword>
<dbReference type="InterPro" id="IPR037923">
    <property type="entry name" value="HTH-like"/>
</dbReference>
<dbReference type="PANTHER" id="PTHR43280">
    <property type="entry name" value="ARAC-FAMILY TRANSCRIPTIONAL REGULATOR"/>
    <property type="match status" value="1"/>
</dbReference>
<dbReference type="Pfam" id="PF12833">
    <property type="entry name" value="HTH_18"/>
    <property type="match status" value="1"/>
</dbReference>
<evidence type="ECO:0000259" key="4">
    <source>
        <dbReference type="PROSITE" id="PS01124"/>
    </source>
</evidence>
<dbReference type="Pfam" id="PF02311">
    <property type="entry name" value="AraC_binding"/>
    <property type="match status" value="1"/>
</dbReference>
<proteinExistence type="predicted"/>
<evidence type="ECO:0000256" key="1">
    <source>
        <dbReference type="ARBA" id="ARBA00023015"/>
    </source>
</evidence>
<organism evidence="5 6">
    <name type="scientific">Virgibacillus profundi</name>
    <dbReference type="NCBI Taxonomy" id="2024555"/>
    <lineage>
        <taxon>Bacteria</taxon>
        <taxon>Bacillati</taxon>
        <taxon>Bacillota</taxon>
        <taxon>Bacilli</taxon>
        <taxon>Bacillales</taxon>
        <taxon>Bacillaceae</taxon>
        <taxon>Virgibacillus</taxon>
    </lineage>
</organism>
<protein>
    <recommendedName>
        <fullName evidence="4">HTH araC/xylS-type domain-containing protein</fullName>
    </recommendedName>
</protein>
<dbReference type="RefSeq" id="WP_095656735.1">
    <property type="nucleotide sequence ID" value="NZ_NPOA01000013.1"/>
</dbReference>
<dbReference type="InterPro" id="IPR009057">
    <property type="entry name" value="Homeodomain-like_sf"/>
</dbReference>
<dbReference type="OrthoDB" id="192171at2"/>
<dbReference type="SUPFAM" id="SSF46689">
    <property type="entry name" value="Homeodomain-like"/>
    <property type="match status" value="2"/>
</dbReference>
<dbReference type="InterPro" id="IPR003313">
    <property type="entry name" value="AraC-bd"/>
</dbReference>
<sequence>MKKEWSKESIKKGTNFHFDNSYFNEPQLFESIMLYQIGDLSCKGGYVVPEHKQLCYEISYIVSGTGIFMNKDDCYRVGEGDIILNVPGELHGGKADDDNPFRYFYVGFNFVNGADEQNSLSHIKKLFDQLQQSVVSNKQNIEVPFVQIFNELINLEKYSTYMIEMYLHQIVVLAYRSFCDNWLTKYRPGMKDSETKQIVYKVINYIDTNLYRIKALSDIAEELHYSYSYLSSIFAKEIGLTIKDYYNRKRFEKAIEWLKSGELNVTQVAEKLQYQSIHAFSKAFRQNFGVSPTGYQTLLMKQGDGSSVSRNKRTVPHLTTQKRNNTTVKKDKPSLWKI</sequence>
<dbReference type="Gene3D" id="1.10.10.60">
    <property type="entry name" value="Homeodomain-like"/>
    <property type="match status" value="2"/>
</dbReference>
<dbReference type="PANTHER" id="PTHR43280:SF28">
    <property type="entry name" value="HTH-TYPE TRANSCRIPTIONAL ACTIVATOR RHAS"/>
    <property type="match status" value="1"/>
</dbReference>
<dbReference type="SUPFAM" id="SSF51215">
    <property type="entry name" value="Regulatory protein AraC"/>
    <property type="match status" value="1"/>
</dbReference>
<evidence type="ECO:0000256" key="2">
    <source>
        <dbReference type="ARBA" id="ARBA00023125"/>
    </source>
</evidence>
<dbReference type="SMART" id="SM00342">
    <property type="entry name" value="HTH_ARAC"/>
    <property type="match status" value="1"/>
</dbReference>
<gene>
    <name evidence="5" type="ORF">CIL05_16925</name>
</gene>
<comment type="caution">
    <text evidence="5">The sequence shown here is derived from an EMBL/GenBank/DDBJ whole genome shotgun (WGS) entry which is preliminary data.</text>
</comment>
<dbReference type="EMBL" id="NPOA01000013">
    <property type="protein sequence ID" value="PAV28319.1"/>
    <property type="molecule type" value="Genomic_DNA"/>
</dbReference>
<reference evidence="5 6" key="1">
    <citation type="submission" date="2017-08" db="EMBL/GenBank/DDBJ databases">
        <title>Virgibacillus indicus sp. nov. and Virgibacillus profoundi sp. nov, two moderately halophilic bacteria isolated from marine sediment by using the Microfluidic Streak Plate.</title>
        <authorList>
            <person name="Xu B."/>
            <person name="Hu B."/>
            <person name="Wang J."/>
            <person name="Zhu Y."/>
            <person name="Huang L."/>
            <person name="Du W."/>
            <person name="Huang Y."/>
        </authorList>
    </citation>
    <scope>NUCLEOTIDE SEQUENCE [LARGE SCALE GENOMIC DNA]</scope>
    <source>
        <strain evidence="5 6">IO3-P3-H5</strain>
    </source>
</reference>
<dbReference type="InterPro" id="IPR018060">
    <property type="entry name" value="HTH_AraC"/>
</dbReference>
<dbReference type="AlphaFoldDB" id="A0A2A2I9C0"/>
<dbReference type="Gene3D" id="2.60.120.10">
    <property type="entry name" value="Jelly Rolls"/>
    <property type="match status" value="1"/>
</dbReference>
<keyword evidence="6" id="KW-1185">Reference proteome</keyword>